<protein>
    <submittedName>
        <fullName evidence="3">Uncharacterized protein LOC117570646</fullName>
    </submittedName>
</protein>
<feature type="compositionally biased region" description="Polar residues" evidence="1">
    <location>
        <begin position="829"/>
        <end position="843"/>
    </location>
</feature>
<keyword evidence="2" id="KW-1185">Reference proteome</keyword>
<feature type="region of interest" description="Disordered" evidence="1">
    <location>
        <begin position="391"/>
        <end position="540"/>
    </location>
</feature>
<feature type="compositionally biased region" description="Acidic residues" evidence="1">
    <location>
        <begin position="188"/>
        <end position="207"/>
    </location>
</feature>
<feature type="compositionally biased region" description="Basic residues" evidence="1">
    <location>
        <begin position="268"/>
        <end position="287"/>
    </location>
</feature>
<dbReference type="OrthoDB" id="10068328at2759"/>
<feature type="compositionally biased region" description="Polar residues" evidence="1">
    <location>
        <begin position="299"/>
        <end position="323"/>
    </location>
</feature>
<dbReference type="RefSeq" id="XP_034108304.1">
    <property type="nucleotide sequence ID" value="XM_034252413.2"/>
</dbReference>
<dbReference type="Proteomes" id="UP000515160">
    <property type="component" value="Chromosome 3"/>
</dbReference>
<proteinExistence type="predicted"/>
<feature type="compositionally biased region" description="Basic and acidic residues" evidence="1">
    <location>
        <begin position="31"/>
        <end position="41"/>
    </location>
</feature>
<feature type="compositionally biased region" description="Basic and acidic residues" evidence="1">
    <location>
        <begin position="400"/>
        <end position="420"/>
    </location>
</feature>
<evidence type="ECO:0000256" key="1">
    <source>
        <dbReference type="SAM" id="MobiDB-lite"/>
    </source>
</evidence>
<evidence type="ECO:0000313" key="2">
    <source>
        <dbReference type="Proteomes" id="UP000515160"/>
    </source>
</evidence>
<dbReference type="AlphaFoldDB" id="A0A6P8X5H6"/>
<organism evidence="2 3">
    <name type="scientific">Drosophila albomicans</name>
    <name type="common">Fruit fly</name>
    <dbReference type="NCBI Taxonomy" id="7291"/>
    <lineage>
        <taxon>Eukaryota</taxon>
        <taxon>Metazoa</taxon>
        <taxon>Ecdysozoa</taxon>
        <taxon>Arthropoda</taxon>
        <taxon>Hexapoda</taxon>
        <taxon>Insecta</taxon>
        <taxon>Pterygota</taxon>
        <taxon>Neoptera</taxon>
        <taxon>Endopterygota</taxon>
        <taxon>Diptera</taxon>
        <taxon>Brachycera</taxon>
        <taxon>Muscomorpha</taxon>
        <taxon>Ephydroidea</taxon>
        <taxon>Drosophilidae</taxon>
        <taxon>Drosophila</taxon>
    </lineage>
</organism>
<feature type="region of interest" description="Disordered" evidence="1">
    <location>
        <begin position="268"/>
        <end position="324"/>
    </location>
</feature>
<feature type="region of interest" description="Disordered" evidence="1">
    <location>
        <begin position="20"/>
        <end position="41"/>
    </location>
</feature>
<accession>A0A6P8X5H6</accession>
<feature type="region of interest" description="Disordered" evidence="1">
    <location>
        <begin position="183"/>
        <end position="207"/>
    </location>
</feature>
<sequence length="986" mass="112730">MNGDKRCTCSVRSILADSEEENNIEGNGDGNQHEQRQQEEDDAYQKCYKERRYTWLEQGRVLSRRLTDYECQLEDDVQRLQDALFSISSHYAKIQFRLRQIACASGDERMCLLRELQRITCQGLDASKDNDELPTLMSDVSSLGNVRVRQRQIIKVLRSRLTDLTEFTDSRFAIESESSYNLRKYEPYSEEDSDEETSSTDEDEDYSEDEELHGKYCGCIVCREQRATCGRPCCAQRGYLAETWPDEETSSSEEEEWNCDCVKLKPNGKKRKTKKSKKSKTKKKQRKSPSQYYSLKSFPENSTTAKYRSQIPQRNGYSNSTKSVKQKGLIMGSMLVSKSPRFSLKPGSSLHAGLAMSLEQMGSRLTMESGRKSHPQMLSESTRQSLVGQLVNKFGRRSSRKPEDTGKRGSYGEELTKIMEVDQPLPQQRMPDPYQQKRRKSLFMLHKQQKEELPRKSESRPSRRSPTIEEFKALYDKHRANGSPGRNQEESTRAKRMSSASSGKQTPRKSIVNVERREEQQEERRASRFSGRSQDSNQVMVQPIETEKSAEIKEKKWRDHDKEEDHFDDDCAEIQHFLRCSRKQPPFESDTSSEKAKKIQVYRPIKRKHLKCSPDCMGSCAKRGECVKVLECERKPLNTFGKVKENLREWGALGYCKLQQPQRIVKEPKASKLQCKDLKKQKVKIECEFAGNKEASSASSLFGYHKDGTKRRLECETPAQSPCSKLSLIENPKDIKEDNKNYSLNPLGIQYSQYTYKKEFKALKKLPPKTSPKPRRSSSEQTLRTCPQQPPRSSSQQPPRSSSQQPPRSSSQQSPRSSSQQPPRSSSQHPQGSTSRRASPTPKSANCYIFQPCKNLSTPPKATASRKSSSNCLKKTYPVTSFKAQKNNCSKQKPNCKCSGTSACYCFKSQTDLFRLMGPTSHHSMTEPSLVYPHAIGKPRKLTKCEKGRHCSKNSNQPKTFIIESPPTTSFNQSENDTQSKYSTAN</sequence>
<reference evidence="3" key="1">
    <citation type="submission" date="2025-08" db="UniProtKB">
        <authorList>
            <consortium name="RefSeq"/>
        </authorList>
    </citation>
    <scope>IDENTIFICATION</scope>
    <source>
        <strain evidence="3">15112-1751.03</strain>
        <tissue evidence="3">Whole Adult</tissue>
    </source>
</reference>
<feature type="compositionally biased region" description="Basic and acidic residues" evidence="1">
    <location>
        <begin position="514"/>
        <end position="526"/>
    </location>
</feature>
<dbReference type="GeneID" id="117570646"/>
<evidence type="ECO:0000313" key="3">
    <source>
        <dbReference type="RefSeq" id="XP_034108304.1"/>
    </source>
</evidence>
<feature type="compositionally biased region" description="Low complexity" evidence="1">
    <location>
        <begin position="791"/>
        <end position="828"/>
    </location>
</feature>
<name>A0A6P8X5H6_DROAB</name>
<feature type="compositionally biased region" description="Polar residues" evidence="1">
    <location>
        <begin position="966"/>
        <end position="986"/>
    </location>
</feature>
<feature type="compositionally biased region" description="Basic and acidic residues" evidence="1">
    <location>
        <begin position="448"/>
        <end position="479"/>
    </location>
</feature>
<feature type="compositionally biased region" description="Polar residues" evidence="1">
    <location>
        <begin position="530"/>
        <end position="540"/>
    </location>
</feature>
<gene>
    <name evidence="3" type="primary">LOC117570646</name>
</gene>
<feature type="region of interest" description="Disordered" evidence="1">
    <location>
        <begin position="762"/>
        <end position="843"/>
    </location>
</feature>
<feature type="region of interest" description="Disordered" evidence="1">
    <location>
        <begin position="948"/>
        <end position="986"/>
    </location>
</feature>
<feature type="compositionally biased region" description="Basic residues" evidence="1">
    <location>
        <begin position="763"/>
        <end position="776"/>
    </location>
</feature>